<dbReference type="InterPro" id="IPR003819">
    <property type="entry name" value="TauD/TfdA-like"/>
</dbReference>
<accession>A0AAN6S4M1</accession>
<dbReference type="EMBL" id="MU853798">
    <property type="protein sequence ID" value="KAK3940280.1"/>
    <property type="molecule type" value="Genomic_DNA"/>
</dbReference>
<dbReference type="PANTHER" id="PTHR10696:SF54">
    <property type="entry name" value="FAMILY OXIDOREDUCTASE, PUTATIVE (AFU_ORTHOLOGUE AFUA_4G13850)-RELATED"/>
    <property type="match status" value="1"/>
</dbReference>
<name>A0AAN6S4M1_9PEZI</name>
<dbReference type="Pfam" id="PF02668">
    <property type="entry name" value="TauD"/>
    <property type="match status" value="1"/>
</dbReference>
<comment type="caution">
    <text evidence="4">The sequence shown here is derived from an EMBL/GenBank/DDBJ whole genome shotgun (WGS) entry which is preliminary data.</text>
</comment>
<evidence type="ECO:0000313" key="4">
    <source>
        <dbReference type="EMBL" id="KAK3940280.1"/>
    </source>
</evidence>
<proteinExistence type="predicted"/>
<protein>
    <recommendedName>
        <fullName evidence="3">TauD/TfdA-like domain-containing protein</fullName>
    </recommendedName>
</protein>
<keyword evidence="1" id="KW-0560">Oxidoreductase</keyword>
<dbReference type="InterPro" id="IPR050411">
    <property type="entry name" value="AlphaKG_dependent_hydroxylases"/>
</dbReference>
<dbReference type="Gene3D" id="3.60.130.10">
    <property type="entry name" value="Clavaminate synthase-like"/>
    <property type="match status" value="1"/>
</dbReference>
<feature type="region of interest" description="Disordered" evidence="2">
    <location>
        <begin position="281"/>
        <end position="305"/>
    </location>
</feature>
<dbReference type="GO" id="GO:0016491">
    <property type="term" value="F:oxidoreductase activity"/>
    <property type="evidence" value="ECO:0007669"/>
    <property type="project" value="UniProtKB-KW"/>
</dbReference>
<dbReference type="SUPFAM" id="SSF51197">
    <property type="entry name" value="Clavaminate synthase-like"/>
    <property type="match status" value="1"/>
</dbReference>
<feature type="domain" description="TauD/TfdA-like" evidence="3">
    <location>
        <begin position="108"/>
        <end position="388"/>
    </location>
</feature>
<evidence type="ECO:0000256" key="1">
    <source>
        <dbReference type="ARBA" id="ARBA00023002"/>
    </source>
</evidence>
<reference evidence="5" key="1">
    <citation type="journal article" date="2023" name="Mol. Phylogenet. Evol.">
        <title>Genome-scale phylogeny and comparative genomics of the fungal order Sordariales.</title>
        <authorList>
            <person name="Hensen N."/>
            <person name="Bonometti L."/>
            <person name="Westerberg I."/>
            <person name="Brannstrom I.O."/>
            <person name="Guillou S."/>
            <person name="Cros-Aarteil S."/>
            <person name="Calhoun S."/>
            <person name="Haridas S."/>
            <person name="Kuo A."/>
            <person name="Mondo S."/>
            <person name="Pangilinan J."/>
            <person name="Riley R."/>
            <person name="LaButti K."/>
            <person name="Andreopoulos B."/>
            <person name="Lipzen A."/>
            <person name="Chen C."/>
            <person name="Yan M."/>
            <person name="Daum C."/>
            <person name="Ng V."/>
            <person name="Clum A."/>
            <person name="Steindorff A."/>
            <person name="Ohm R.A."/>
            <person name="Martin F."/>
            <person name="Silar P."/>
            <person name="Natvig D.O."/>
            <person name="Lalanne C."/>
            <person name="Gautier V."/>
            <person name="Ament-Velasquez S.L."/>
            <person name="Kruys A."/>
            <person name="Hutchinson M.I."/>
            <person name="Powell A.J."/>
            <person name="Barry K."/>
            <person name="Miller A.N."/>
            <person name="Grigoriev I.V."/>
            <person name="Debuchy R."/>
            <person name="Gladieux P."/>
            <person name="Hiltunen Thoren M."/>
            <person name="Johannesson H."/>
        </authorList>
    </citation>
    <scope>NUCLEOTIDE SEQUENCE [LARGE SCALE GENOMIC DNA]</scope>
    <source>
        <strain evidence="5">CBS 340.73</strain>
    </source>
</reference>
<dbReference type="AlphaFoldDB" id="A0AAN6S4M1"/>
<feature type="compositionally biased region" description="Polar residues" evidence="2">
    <location>
        <begin position="290"/>
        <end position="302"/>
    </location>
</feature>
<evidence type="ECO:0000313" key="5">
    <source>
        <dbReference type="Proteomes" id="UP001303473"/>
    </source>
</evidence>
<dbReference type="Proteomes" id="UP001303473">
    <property type="component" value="Unassembled WGS sequence"/>
</dbReference>
<evidence type="ECO:0000256" key="2">
    <source>
        <dbReference type="SAM" id="MobiDB-lite"/>
    </source>
</evidence>
<gene>
    <name evidence="4" type="ORF">QBC46DRAFT_314019</name>
</gene>
<organism evidence="4 5">
    <name type="scientific">Diplogelasinospora grovesii</name>
    <dbReference type="NCBI Taxonomy" id="303347"/>
    <lineage>
        <taxon>Eukaryota</taxon>
        <taxon>Fungi</taxon>
        <taxon>Dikarya</taxon>
        <taxon>Ascomycota</taxon>
        <taxon>Pezizomycotina</taxon>
        <taxon>Sordariomycetes</taxon>
        <taxon>Sordariomycetidae</taxon>
        <taxon>Sordariales</taxon>
        <taxon>Diplogelasinosporaceae</taxon>
        <taxon>Diplogelasinospora</taxon>
    </lineage>
</organism>
<dbReference type="FunFam" id="3.60.130.10:FF:000011">
    <property type="entry name" value="Taurine catabolism dioxygenase TauD"/>
    <property type="match status" value="1"/>
</dbReference>
<dbReference type="PANTHER" id="PTHR10696">
    <property type="entry name" value="GAMMA-BUTYROBETAINE HYDROXYLASE-RELATED"/>
    <property type="match status" value="1"/>
</dbReference>
<sequence>MAAVCPFRSPASTAGHITTVKQAQEVVRPNIDWFPSYKVYKDRVERLAALYPNRPTTLPAGWPSQVNAERTWSGSDFASENDYIVHLSADDITEIEGALAHFKGLKGDLGPDDVNPRTFPLPSLGTRLTDLANVIHNGRGFVVLRGLNPDKYSNYDNILVYLGVTSYIAETRGLQDFDGRMLLHIQQVVADVKKHGSMPNSPYVARAQPFHTDLCDVLSLYALDVAAYGGESFLASSAKIYNEIARTRPDVIHVLAADDWPFDEFWEGQYHTRPLLYNFTSSSSSPPSGNTPNPDPVSTSNAGAGPGFQFSRRPLTGSHFSPHHPAVPSMSELQAEALDMVYFLAKEHAVEITLRKGDVQIFNNFAMLHARSSFGDDADHRRHMLRLWLRNDALRWTAAAAGSTALERISYEIYGNNEYRRNAIWDIDRSPPELRVKHRRASCA</sequence>
<evidence type="ECO:0000259" key="3">
    <source>
        <dbReference type="Pfam" id="PF02668"/>
    </source>
</evidence>
<dbReference type="InterPro" id="IPR042098">
    <property type="entry name" value="TauD-like_sf"/>
</dbReference>
<keyword evidence="5" id="KW-1185">Reference proteome</keyword>